<gene>
    <name evidence="6" type="ORF">B5V51_7049</name>
</gene>
<evidence type="ECO:0000259" key="5">
    <source>
        <dbReference type="SMART" id="SM00737"/>
    </source>
</evidence>
<organism evidence="6">
    <name type="scientific">Heliothis virescens</name>
    <name type="common">Tobacco budworm moth</name>
    <dbReference type="NCBI Taxonomy" id="7102"/>
    <lineage>
        <taxon>Eukaryota</taxon>
        <taxon>Metazoa</taxon>
        <taxon>Ecdysozoa</taxon>
        <taxon>Arthropoda</taxon>
        <taxon>Hexapoda</taxon>
        <taxon>Insecta</taxon>
        <taxon>Pterygota</taxon>
        <taxon>Neoptera</taxon>
        <taxon>Endopterygota</taxon>
        <taxon>Lepidoptera</taxon>
        <taxon>Glossata</taxon>
        <taxon>Ditrysia</taxon>
        <taxon>Noctuoidea</taxon>
        <taxon>Noctuidae</taxon>
        <taxon>Heliothinae</taxon>
        <taxon>Heliothis</taxon>
    </lineage>
</organism>
<dbReference type="Pfam" id="PF02221">
    <property type="entry name" value="E1_DerP2_DerF2"/>
    <property type="match status" value="1"/>
</dbReference>
<comment type="subcellular location">
    <subcellularLocation>
        <location evidence="1">Secreted</location>
    </subcellularLocation>
</comment>
<feature type="domain" description="MD-2-related lipid-recognition" evidence="5">
    <location>
        <begin position="49"/>
        <end position="176"/>
    </location>
</feature>
<evidence type="ECO:0000256" key="4">
    <source>
        <dbReference type="SAM" id="Phobius"/>
    </source>
</evidence>
<keyword evidence="3" id="KW-0964">Secreted</keyword>
<dbReference type="PANTHER" id="PTHR11306">
    <property type="entry name" value="NIEMANN PICK TYPE C2 PROTEIN NPC2-RELATED"/>
    <property type="match status" value="1"/>
</dbReference>
<reference evidence="6" key="1">
    <citation type="submission" date="2017-09" db="EMBL/GenBank/DDBJ databases">
        <title>Contemporary evolution of a Lepidopteran species, Heliothis virescens, in response to modern agricultural practices.</title>
        <authorList>
            <person name="Fritz M.L."/>
            <person name="Deyonke A.M."/>
            <person name="Papanicolaou A."/>
            <person name="Micinski S."/>
            <person name="Westbrook J."/>
            <person name="Gould F."/>
        </authorList>
    </citation>
    <scope>NUCLEOTIDE SEQUENCE [LARGE SCALE GENOMIC DNA]</scope>
    <source>
        <strain evidence="6">HvINT-</strain>
        <tissue evidence="6">Whole body</tissue>
    </source>
</reference>
<dbReference type="InterPro" id="IPR014756">
    <property type="entry name" value="Ig_E-set"/>
</dbReference>
<dbReference type="EMBL" id="NWSH01000032">
    <property type="protein sequence ID" value="PCG80481.1"/>
    <property type="molecule type" value="Genomic_DNA"/>
</dbReference>
<dbReference type="PANTHER" id="PTHR11306:SF55">
    <property type="entry name" value="GEO08227P1-RELATED"/>
    <property type="match status" value="1"/>
</dbReference>
<dbReference type="AlphaFoldDB" id="A0A2A4K8D6"/>
<evidence type="ECO:0000313" key="6">
    <source>
        <dbReference type="EMBL" id="PCG80481.1"/>
    </source>
</evidence>
<dbReference type="GO" id="GO:0015918">
    <property type="term" value="P:sterol transport"/>
    <property type="evidence" value="ECO:0007669"/>
    <property type="project" value="InterPro"/>
</dbReference>
<evidence type="ECO:0000256" key="2">
    <source>
        <dbReference type="ARBA" id="ARBA00006370"/>
    </source>
</evidence>
<keyword evidence="4" id="KW-0812">Transmembrane</keyword>
<name>A0A2A4K8D6_HELVI</name>
<dbReference type="InterPro" id="IPR003172">
    <property type="entry name" value="ML_dom"/>
</dbReference>
<evidence type="ECO:0000256" key="3">
    <source>
        <dbReference type="ARBA" id="ARBA00022525"/>
    </source>
</evidence>
<dbReference type="FunFam" id="2.60.40.770:FF:000001">
    <property type="entry name" value="NPC intracellular cholesterol transporter 2"/>
    <property type="match status" value="1"/>
</dbReference>
<sequence length="179" mass="19962">MSVIISLYKYVNIIVGFNCEVSVLFKMGLVNIVLLALLFTCGFAKVAVITNCDETNENVCKVNEVRITPCTQTNKCLLRLGSDASISFDFTPNFSTSKLKTLVYWANGAVDLPFFGFGSNDACTYTSCPSQSDQLQTLNYNLHVSKKLPKGTYTLKWKVWDEDNDTSNLCCFKTTIRLA</sequence>
<accession>A0A2A4K8D6</accession>
<evidence type="ECO:0000256" key="1">
    <source>
        <dbReference type="ARBA" id="ARBA00004613"/>
    </source>
</evidence>
<dbReference type="Gene3D" id="2.60.40.770">
    <property type="match status" value="1"/>
</dbReference>
<proteinExistence type="inferred from homology"/>
<comment type="caution">
    <text evidence="6">The sequence shown here is derived from an EMBL/GenBank/DDBJ whole genome shotgun (WGS) entry which is preliminary data.</text>
</comment>
<keyword evidence="4" id="KW-1133">Transmembrane helix</keyword>
<dbReference type="GO" id="GO:0032934">
    <property type="term" value="F:sterol binding"/>
    <property type="evidence" value="ECO:0007669"/>
    <property type="project" value="InterPro"/>
</dbReference>
<keyword evidence="4" id="KW-0472">Membrane</keyword>
<dbReference type="SUPFAM" id="SSF81296">
    <property type="entry name" value="E set domains"/>
    <property type="match status" value="1"/>
</dbReference>
<dbReference type="SMART" id="SM00737">
    <property type="entry name" value="ML"/>
    <property type="match status" value="1"/>
</dbReference>
<dbReference type="InterPro" id="IPR039670">
    <property type="entry name" value="NPC2-like"/>
</dbReference>
<protein>
    <recommendedName>
        <fullName evidence="5">MD-2-related lipid-recognition domain-containing protein</fullName>
    </recommendedName>
</protein>
<dbReference type="STRING" id="7102.A0A2A4K8D6"/>
<dbReference type="GO" id="GO:0005576">
    <property type="term" value="C:extracellular region"/>
    <property type="evidence" value="ECO:0007669"/>
    <property type="project" value="UniProtKB-SubCell"/>
</dbReference>
<comment type="similarity">
    <text evidence="2">Belongs to the NPC2 family.</text>
</comment>
<feature type="transmembrane region" description="Helical" evidence="4">
    <location>
        <begin position="29"/>
        <end position="48"/>
    </location>
</feature>